<evidence type="ECO:0000313" key="2">
    <source>
        <dbReference type="Proteomes" id="UP000036681"/>
    </source>
</evidence>
<dbReference type="Proteomes" id="UP000036681">
    <property type="component" value="Unplaced"/>
</dbReference>
<organism evidence="2 3">
    <name type="scientific">Ascaris lumbricoides</name>
    <name type="common">Giant roundworm</name>
    <dbReference type="NCBI Taxonomy" id="6252"/>
    <lineage>
        <taxon>Eukaryota</taxon>
        <taxon>Metazoa</taxon>
        <taxon>Ecdysozoa</taxon>
        <taxon>Nematoda</taxon>
        <taxon>Chromadorea</taxon>
        <taxon>Rhabditida</taxon>
        <taxon>Spirurina</taxon>
        <taxon>Ascaridomorpha</taxon>
        <taxon>Ascaridoidea</taxon>
        <taxon>Ascarididae</taxon>
        <taxon>Ascaris</taxon>
    </lineage>
</organism>
<feature type="compositionally biased region" description="Basic and acidic residues" evidence="1">
    <location>
        <begin position="54"/>
        <end position="63"/>
    </location>
</feature>
<sequence>MNTFLERIILVNGDVPILTDMAIDAIEHFQSDMFVFEDYRRRNEFNYLANRGCQKREEEESNAKHSANAQQSDDESATI</sequence>
<keyword evidence="2" id="KW-1185">Reference proteome</keyword>
<reference evidence="3" key="1">
    <citation type="submission" date="2017-02" db="UniProtKB">
        <authorList>
            <consortium name="WormBaseParasite"/>
        </authorList>
    </citation>
    <scope>IDENTIFICATION</scope>
</reference>
<accession>A0A0M3I0M6</accession>
<evidence type="ECO:0000313" key="3">
    <source>
        <dbReference type="WBParaSite" id="ALUE_0000970201-mRNA-1"/>
    </source>
</evidence>
<feature type="region of interest" description="Disordered" evidence="1">
    <location>
        <begin position="53"/>
        <end position="79"/>
    </location>
</feature>
<protein>
    <submittedName>
        <fullName evidence="3">Uncharacterized protein</fullName>
    </submittedName>
</protein>
<proteinExistence type="predicted"/>
<dbReference type="AlphaFoldDB" id="A0A0M3I0M6"/>
<name>A0A0M3I0M6_ASCLU</name>
<evidence type="ECO:0000256" key="1">
    <source>
        <dbReference type="SAM" id="MobiDB-lite"/>
    </source>
</evidence>
<dbReference type="WBParaSite" id="ALUE_0000970201-mRNA-1">
    <property type="protein sequence ID" value="ALUE_0000970201-mRNA-1"/>
    <property type="gene ID" value="ALUE_0000970201"/>
</dbReference>